<reference evidence="1" key="2">
    <citation type="journal article" date="2021" name="PeerJ">
        <title>Extensive microbial diversity within the chicken gut microbiome revealed by metagenomics and culture.</title>
        <authorList>
            <person name="Gilroy R."/>
            <person name="Ravi A."/>
            <person name="Getino M."/>
            <person name="Pursley I."/>
            <person name="Horton D.L."/>
            <person name="Alikhan N.F."/>
            <person name="Baker D."/>
            <person name="Gharbi K."/>
            <person name="Hall N."/>
            <person name="Watson M."/>
            <person name="Adriaenssens E.M."/>
            <person name="Foster-Nyarko E."/>
            <person name="Jarju S."/>
            <person name="Secka A."/>
            <person name="Antonio M."/>
            <person name="Oren A."/>
            <person name="Chaudhuri R.R."/>
            <person name="La Ragione R."/>
            <person name="Hildebrand F."/>
            <person name="Pallen M.J."/>
        </authorList>
    </citation>
    <scope>NUCLEOTIDE SEQUENCE</scope>
    <source>
        <strain evidence="1">ChiW3-316</strain>
    </source>
</reference>
<sequence length="416" mass="47030">MTKARLKSSALGRKLKNILKKGFAGLRMVLACGLFLGLFFWLLHQQEYRFKNDAAKTVGETAIEISYPDIMGGETAVEEAVSQEENTLPQNFSDGPIEEKYLIADEIESGVSFPEQPVEARLLQELPQAAAVAVKESEEDYSHYEENLPVNVIDQGKPCIIHDNRRKIRDMNIKVYAKPPYFGDRPVIAVVIDDMGDNVRRTRDISSLRAPITASFLTYPPQLERQVSRSLAAGHEIMVHVPMQPKSNINMTADILTVEMTPQQVNDNFRRMLTKFRNIRGVNNHMGSRLTEDRPRMAEIMKVLKEQGLFFLDSKTTPHSVGDRVAREYGVGYATRNVFLDNVNELGYILKQLAQTEKIARKNGYAIAIGHPKSQTYEALKQWLPTLEQKQIRLVPLSHIVTALNPRPSEGTEVKK</sequence>
<reference evidence="1" key="1">
    <citation type="submission" date="2020-10" db="EMBL/GenBank/DDBJ databases">
        <authorList>
            <person name="Gilroy R."/>
        </authorList>
    </citation>
    <scope>NUCLEOTIDE SEQUENCE</scope>
    <source>
        <strain evidence="1">ChiW3-316</strain>
    </source>
</reference>
<dbReference type="EMBL" id="DVNC01000014">
    <property type="protein sequence ID" value="HIU52698.1"/>
    <property type="molecule type" value="Genomic_DNA"/>
</dbReference>
<dbReference type="InterPro" id="IPR006837">
    <property type="entry name" value="Divergent_DAC"/>
</dbReference>
<comment type="caution">
    <text evidence="1">The sequence shown here is derived from an EMBL/GenBank/DDBJ whole genome shotgun (WGS) entry which is preliminary data.</text>
</comment>
<dbReference type="GO" id="GO:0005975">
    <property type="term" value="P:carbohydrate metabolic process"/>
    <property type="evidence" value="ECO:0007669"/>
    <property type="project" value="InterPro"/>
</dbReference>
<gene>
    <name evidence="1" type="ORF">IAD20_01295</name>
</gene>
<dbReference type="PANTHER" id="PTHR30105">
    <property type="entry name" value="UNCHARACTERIZED YIBQ-RELATED"/>
    <property type="match status" value="1"/>
</dbReference>
<dbReference type="Gene3D" id="3.20.20.370">
    <property type="entry name" value="Glycoside hydrolase/deacetylase"/>
    <property type="match status" value="1"/>
</dbReference>
<dbReference type="Proteomes" id="UP000824107">
    <property type="component" value="Unassembled WGS sequence"/>
</dbReference>
<evidence type="ECO:0000313" key="1">
    <source>
        <dbReference type="EMBL" id="HIU52698.1"/>
    </source>
</evidence>
<dbReference type="PANTHER" id="PTHR30105:SF2">
    <property type="entry name" value="DIVERGENT POLYSACCHARIDE DEACETYLASE SUPERFAMILY"/>
    <property type="match status" value="1"/>
</dbReference>
<protein>
    <submittedName>
        <fullName evidence="1">Divergent polysaccharide deacetylase family protein</fullName>
    </submittedName>
</protein>
<dbReference type="SUPFAM" id="SSF88713">
    <property type="entry name" value="Glycoside hydrolase/deacetylase"/>
    <property type="match status" value="1"/>
</dbReference>
<organism evidence="1 2">
    <name type="scientific">Candidatus Scatocola faecipullorum</name>
    <dbReference type="NCBI Taxonomy" id="2840917"/>
    <lineage>
        <taxon>Bacteria</taxon>
        <taxon>Pseudomonadati</taxon>
        <taxon>Pseudomonadota</taxon>
        <taxon>Alphaproteobacteria</taxon>
        <taxon>Rhodospirillales</taxon>
        <taxon>Rhodospirillaceae</taxon>
        <taxon>Rhodospirillaceae incertae sedis</taxon>
        <taxon>Candidatus Scatocola</taxon>
    </lineage>
</organism>
<accession>A0A9D1M330</accession>
<dbReference type="InterPro" id="IPR011330">
    <property type="entry name" value="Glyco_hydro/deAcase_b/a-brl"/>
</dbReference>
<proteinExistence type="predicted"/>
<dbReference type="CDD" id="cd10936">
    <property type="entry name" value="CE4_DAC2"/>
    <property type="match status" value="1"/>
</dbReference>
<dbReference type="AlphaFoldDB" id="A0A9D1M330"/>
<dbReference type="Pfam" id="PF04748">
    <property type="entry name" value="Polysacc_deac_2"/>
    <property type="match status" value="1"/>
</dbReference>
<name>A0A9D1M330_9PROT</name>
<evidence type="ECO:0000313" key="2">
    <source>
        <dbReference type="Proteomes" id="UP000824107"/>
    </source>
</evidence>